<dbReference type="Gene3D" id="2.40.10.10">
    <property type="entry name" value="Trypsin-like serine proteases"/>
    <property type="match status" value="2"/>
</dbReference>
<dbReference type="EMBL" id="VWPH01000006">
    <property type="protein sequence ID" value="KAA5833691.1"/>
    <property type="molecule type" value="Genomic_DNA"/>
</dbReference>
<keyword evidence="3 10" id="KW-0732">Signal</keyword>
<evidence type="ECO:0000256" key="9">
    <source>
        <dbReference type="PIRSR" id="PIRSR001134-2"/>
    </source>
</evidence>
<comment type="similarity">
    <text evidence="1">Belongs to the peptidase S1 family.</text>
</comment>
<keyword evidence="14" id="KW-1185">Reference proteome</keyword>
<evidence type="ECO:0000256" key="1">
    <source>
        <dbReference type="ARBA" id="ARBA00007664"/>
    </source>
</evidence>
<comment type="caution">
    <text evidence="13">The sequence shown here is derived from an EMBL/GenBank/DDBJ whole genome shotgun (WGS) entry which is preliminary data.</text>
</comment>
<dbReference type="InterPro" id="IPR001254">
    <property type="entry name" value="Trypsin_dom"/>
</dbReference>
<feature type="signal peptide" evidence="10">
    <location>
        <begin position="1"/>
        <end position="24"/>
    </location>
</feature>
<dbReference type="Proteomes" id="UP000323946">
    <property type="component" value="Unassembled WGS sequence"/>
</dbReference>
<organism evidence="13 14">
    <name type="scientific">Saccharopolyspora hirsuta</name>
    <dbReference type="NCBI Taxonomy" id="1837"/>
    <lineage>
        <taxon>Bacteria</taxon>
        <taxon>Bacillati</taxon>
        <taxon>Actinomycetota</taxon>
        <taxon>Actinomycetes</taxon>
        <taxon>Pseudonocardiales</taxon>
        <taxon>Pseudonocardiaceae</taxon>
        <taxon>Saccharopolyspora</taxon>
    </lineage>
</organism>
<dbReference type="Pfam" id="PF00089">
    <property type="entry name" value="Trypsin"/>
    <property type="match status" value="1"/>
</dbReference>
<evidence type="ECO:0000256" key="6">
    <source>
        <dbReference type="ARBA" id="ARBA00023145"/>
    </source>
</evidence>
<dbReference type="GO" id="GO:0006508">
    <property type="term" value="P:proteolysis"/>
    <property type="evidence" value="ECO:0007669"/>
    <property type="project" value="UniProtKB-KW"/>
</dbReference>
<feature type="domain" description="Peptidase S1A alpha-lytic prodomain" evidence="12">
    <location>
        <begin position="117"/>
        <end position="172"/>
    </location>
</feature>
<feature type="domain" description="Peptidase S1" evidence="11">
    <location>
        <begin position="195"/>
        <end position="371"/>
    </location>
</feature>
<sequence>MSRSRTTRLLGAAVLAAGTLAALAVPSTAAPASEQAAPELLAAMQRDFGLTAQQAKDRLAREADAIELDEAVRGSAGESFAGSYFDAARGKLVVAVTDGRAAEAARGAGADAVVVSNSARELDAAKSALDAMEASAPQSVTGWYVDVRSNSVVVSVDRTRRDAATEGFLARARGVDDSVRVEEVAESPRTFYDLVGGDAYYMGGRCSVGFSVRTASGGAGMVTAGHCGRPGTAVSGYNQVSMGTFQGSSFPGNDYAWVSANSSWTPRAAVNMYNGSTRAVSGASVAPVGSSICRSGSTTGWHCGSVQAMNQTVRYAEGTVYGLTRTNVCAEPGDSGGSFISGTQAQGMTSGGSGNCSSGGTTYFQPVQEALNAYGLRLVTG</sequence>
<dbReference type="CDD" id="cd21112">
    <property type="entry name" value="alphaLP-like"/>
    <property type="match status" value="1"/>
</dbReference>
<keyword evidence="4" id="KW-0378">Hydrolase</keyword>
<evidence type="ECO:0000256" key="8">
    <source>
        <dbReference type="PIRSR" id="PIRSR001134-1"/>
    </source>
</evidence>
<feature type="disulfide bond" evidence="9">
    <location>
        <begin position="293"/>
        <end position="303"/>
    </location>
</feature>
<dbReference type="InterPro" id="IPR004236">
    <property type="entry name" value="Pept_S1_alpha_lytic"/>
</dbReference>
<evidence type="ECO:0000259" key="12">
    <source>
        <dbReference type="Pfam" id="PF02983"/>
    </source>
</evidence>
<feature type="active site" description="Charge relay system" evidence="8">
    <location>
        <position position="335"/>
    </location>
</feature>
<feature type="active site" description="Charge relay system" evidence="8">
    <location>
        <position position="226"/>
    </location>
</feature>
<dbReference type="RefSeq" id="WP_150067378.1">
    <property type="nucleotide sequence ID" value="NZ_JBEPDJ010000028.1"/>
</dbReference>
<keyword evidence="7 9" id="KW-1015">Disulfide bond</keyword>
<keyword evidence="5" id="KW-0720">Serine protease</keyword>
<dbReference type="AlphaFoldDB" id="A0A5M7C286"/>
<protein>
    <submittedName>
        <fullName evidence="13">S1 family peptidase</fullName>
    </submittedName>
</protein>
<dbReference type="InterPro" id="IPR043504">
    <property type="entry name" value="Peptidase_S1_PA_chymotrypsin"/>
</dbReference>
<accession>A0A5M7C286</accession>
<dbReference type="InterPro" id="IPR035070">
    <property type="entry name" value="Streptogrisin_prodomain"/>
</dbReference>
<dbReference type="OrthoDB" id="8781117at2"/>
<proteinExistence type="inferred from homology"/>
<dbReference type="PIRSF" id="PIRSF001134">
    <property type="entry name" value="Streptogrisin"/>
    <property type="match status" value="1"/>
</dbReference>
<evidence type="ECO:0000256" key="4">
    <source>
        <dbReference type="ARBA" id="ARBA00022801"/>
    </source>
</evidence>
<keyword evidence="2" id="KW-0645">Protease</keyword>
<dbReference type="SUPFAM" id="SSF50494">
    <property type="entry name" value="Trypsin-like serine proteases"/>
    <property type="match status" value="1"/>
</dbReference>
<feature type="disulfide bond" evidence="9">
    <location>
        <begin position="206"/>
        <end position="227"/>
    </location>
</feature>
<dbReference type="SMR" id="A0A5M7C286"/>
<dbReference type="InterPro" id="IPR001316">
    <property type="entry name" value="Pept_S1A_streptogrisin"/>
</dbReference>
<evidence type="ECO:0000256" key="2">
    <source>
        <dbReference type="ARBA" id="ARBA00022670"/>
    </source>
</evidence>
<gene>
    <name evidence="13" type="ORF">F1721_15655</name>
</gene>
<dbReference type="PROSITE" id="PS51318">
    <property type="entry name" value="TAT"/>
    <property type="match status" value="1"/>
</dbReference>
<name>A0A5M7C286_SACHI</name>
<reference evidence="13 14" key="1">
    <citation type="submission" date="2019-09" db="EMBL/GenBank/DDBJ databases">
        <title>Draft genome sequence of the thermophilic Saccharopolyspora hirsuta VKM Ac-666T.</title>
        <authorList>
            <person name="Lobastova T.G."/>
            <person name="Fokina V."/>
            <person name="Bragin E.Y."/>
            <person name="Shtratnikova V.Y."/>
            <person name="Starodumova I.P."/>
            <person name="Tarlachkov S.V."/>
            <person name="Donova M.V."/>
        </authorList>
    </citation>
    <scope>NUCLEOTIDE SEQUENCE [LARGE SCALE GENOMIC DNA]</scope>
    <source>
        <strain evidence="13 14">VKM Ac-666</strain>
    </source>
</reference>
<dbReference type="GO" id="GO:0004252">
    <property type="term" value="F:serine-type endopeptidase activity"/>
    <property type="evidence" value="ECO:0007669"/>
    <property type="project" value="InterPro"/>
</dbReference>
<dbReference type="InterPro" id="IPR009003">
    <property type="entry name" value="Peptidase_S1_PA"/>
</dbReference>
<feature type="disulfide bond" evidence="9">
    <location>
        <begin position="329"/>
        <end position="356"/>
    </location>
</feature>
<evidence type="ECO:0000256" key="10">
    <source>
        <dbReference type="SAM" id="SignalP"/>
    </source>
</evidence>
<evidence type="ECO:0000313" key="14">
    <source>
        <dbReference type="Proteomes" id="UP000323946"/>
    </source>
</evidence>
<dbReference type="Pfam" id="PF02983">
    <property type="entry name" value="Pro_Al_protease"/>
    <property type="match status" value="1"/>
</dbReference>
<dbReference type="GO" id="GO:0005576">
    <property type="term" value="C:extracellular region"/>
    <property type="evidence" value="ECO:0007669"/>
    <property type="project" value="InterPro"/>
</dbReference>
<evidence type="ECO:0000256" key="7">
    <source>
        <dbReference type="ARBA" id="ARBA00023157"/>
    </source>
</evidence>
<dbReference type="PRINTS" id="PR00861">
    <property type="entry name" value="ALYTICPTASE"/>
</dbReference>
<evidence type="ECO:0000313" key="13">
    <source>
        <dbReference type="EMBL" id="KAA5833691.1"/>
    </source>
</evidence>
<evidence type="ECO:0000256" key="3">
    <source>
        <dbReference type="ARBA" id="ARBA00022729"/>
    </source>
</evidence>
<feature type="active site" description="Charge relay system" evidence="8">
    <location>
        <position position="254"/>
    </location>
</feature>
<dbReference type="InterPro" id="IPR006311">
    <property type="entry name" value="TAT_signal"/>
</dbReference>
<evidence type="ECO:0000256" key="5">
    <source>
        <dbReference type="ARBA" id="ARBA00022825"/>
    </source>
</evidence>
<keyword evidence="6" id="KW-0865">Zymogen</keyword>
<dbReference type="Gene3D" id="3.30.300.50">
    <property type="match status" value="2"/>
</dbReference>
<feature type="chain" id="PRO_5039716448" evidence="10">
    <location>
        <begin position="25"/>
        <end position="381"/>
    </location>
</feature>
<evidence type="ECO:0000259" key="11">
    <source>
        <dbReference type="Pfam" id="PF00089"/>
    </source>
</evidence>